<evidence type="ECO:0000256" key="1">
    <source>
        <dbReference type="ARBA" id="ARBA00022676"/>
    </source>
</evidence>
<keyword evidence="1 4" id="KW-0328">Glycosyltransferase</keyword>
<dbReference type="Pfam" id="PF13579">
    <property type="entry name" value="Glyco_trans_4_4"/>
    <property type="match status" value="1"/>
</dbReference>
<organism evidence="4 5">
    <name type="scientific">Mesorhizobium shangrilense</name>
    <dbReference type="NCBI Taxonomy" id="460060"/>
    <lineage>
        <taxon>Bacteria</taxon>
        <taxon>Pseudomonadati</taxon>
        <taxon>Pseudomonadota</taxon>
        <taxon>Alphaproteobacteria</taxon>
        <taxon>Hyphomicrobiales</taxon>
        <taxon>Phyllobacteriaceae</taxon>
        <taxon>Mesorhizobium</taxon>
    </lineage>
</organism>
<dbReference type="SUPFAM" id="SSF53756">
    <property type="entry name" value="UDP-Glycosyltransferase/glycogen phosphorylase"/>
    <property type="match status" value="1"/>
</dbReference>
<evidence type="ECO:0000313" key="5">
    <source>
        <dbReference type="Proteomes" id="UP001548832"/>
    </source>
</evidence>
<evidence type="ECO:0000313" key="4">
    <source>
        <dbReference type="EMBL" id="MET2829129.1"/>
    </source>
</evidence>
<keyword evidence="2 4" id="KW-0808">Transferase</keyword>
<keyword evidence="5" id="KW-1185">Reference proteome</keyword>
<dbReference type="PANTHER" id="PTHR12526:SF510">
    <property type="entry name" value="D-INOSITOL 3-PHOSPHATE GLYCOSYLTRANSFERASE"/>
    <property type="match status" value="1"/>
</dbReference>
<dbReference type="PANTHER" id="PTHR12526">
    <property type="entry name" value="GLYCOSYLTRANSFERASE"/>
    <property type="match status" value="1"/>
</dbReference>
<sequence>MRTLIVCNDPAFPPVSGADLRNYRNAELAAEYGPVCLVSVRPQADPSKPLAPRIHTAALAIEGEARTSSIGWWRGAGENRISRSALTRLEALVQTFRPDSIVVEGIALFKLLRPLRPLASQLILDMHNVESDLAGQLQRNAWGPAAITAASGLRRLERKALSIVDRVWVCSGQDREKLNALAQHGAPIDVVPNGIPRAEDIPSVLPAQTTTANGFPVILFVGHLGYEPNIDAAMRLAGTILPGIRKALPDARLIIAGRSPQPKVEALSELPGVTLVESPGDLTPLLQSAHLTIVPLSSGGGTRIKLLEAMAWGVPVIATPLAAEGLDLIDGDEVLLSESDKGLTQAAIALCRDRDRLARQRMRAHEAVWARFGPEAIRNAMRRGFGLDDTAR</sequence>
<feature type="domain" description="Glycosyltransferase subfamily 4-like N-terminal" evidence="3">
    <location>
        <begin position="74"/>
        <end position="194"/>
    </location>
</feature>
<dbReference type="Proteomes" id="UP001548832">
    <property type="component" value="Unassembled WGS sequence"/>
</dbReference>
<evidence type="ECO:0000259" key="3">
    <source>
        <dbReference type="Pfam" id="PF13579"/>
    </source>
</evidence>
<protein>
    <submittedName>
        <fullName evidence="4">Glycosyltransferase family 4 protein</fullName>
        <ecNumber evidence="4">2.4.-.-</ecNumber>
    </submittedName>
</protein>
<dbReference type="CDD" id="cd03801">
    <property type="entry name" value="GT4_PimA-like"/>
    <property type="match status" value="1"/>
</dbReference>
<dbReference type="GO" id="GO:0016757">
    <property type="term" value="F:glycosyltransferase activity"/>
    <property type="evidence" value="ECO:0007669"/>
    <property type="project" value="UniProtKB-KW"/>
</dbReference>
<gene>
    <name evidence="4" type="ORF">ABVQ20_19290</name>
</gene>
<dbReference type="Pfam" id="PF13692">
    <property type="entry name" value="Glyco_trans_1_4"/>
    <property type="match status" value="1"/>
</dbReference>
<comment type="caution">
    <text evidence="4">The sequence shown here is derived from an EMBL/GenBank/DDBJ whole genome shotgun (WGS) entry which is preliminary data.</text>
</comment>
<name>A0ABV2DGW9_9HYPH</name>
<dbReference type="EMBL" id="JBEWSZ010000001">
    <property type="protein sequence ID" value="MET2829129.1"/>
    <property type="molecule type" value="Genomic_DNA"/>
</dbReference>
<dbReference type="RefSeq" id="WP_354461092.1">
    <property type="nucleotide sequence ID" value="NZ_JBEWSZ010000001.1"/>
</dbReference>
<reference evidence="4 5" key="1">
    <citation type="submission" date="2024-06" db="EMBL/GenBank/DDBJ databases">
        <authorList>
            <person name="Kim D.-U."/>
        </authorList>
    </citation>
    <scope>NUCLEOTIDE SEQUENCE [LARGE SCALE GENOMIC DNA]</scope>
    <source>
        <strain evidence="4 5">KACC15460</strain>
    </source>
</reference>
<dbReference type="InterPro" id="IPR028098">
    <property type="entry name" value="Glyco_trans_4-like_N"/>
</dbReference>
<dbReference type="EC" id="2.4.-.-" evidence="4"/>
<evidence type="ECO:0000256" key="2">
    <source>
        <dbReference type="ARBA" id="ARBA00022679"/>
    </source>
</evidence>
<proteinExistence type="predicted"/>
<accession>A0ABV2DGW9</accession>
<dbReference type="Gene3D" id="3.40.50.2000">
    <property type="entry name" value="Glycogen Phosphorylase B"/>
    <property type="match status" value="2"/>
</dbReference>